<gene>
    <name evidence="2" type="ORF">FGO68_gene1412</name>
</gene>
<evidence type="ECO:0000259" key="1">
    <source>
        <dbReference type="PROSITE" id="PS51837"/>
    </source>
</evidence>
<evidence type="ECO:0000313" key="2">
    <source>
        <dbReference type="EMBL" id="TNV85037.1"/>
    </source>
</evidence>
<dbReference type="EMBL" id="RRYP01002203">
    <property type="protein sequence ID" value="TNV85037.1"/>
    <property type="molecule type" value="Genomic_DNA"/>
</dbReference>
<name>A0A8J8T790_HALGN</name>
<dbReference type="SMART" id="SM00714">
    <property type="entry name" value="LITAF"/>
    <property type="match status" value="1"/>
</dbReference>
<accession>A0A8J8T790</accession>
<dbReference type="PROSITE" id="PS51837">
    <property type="entry name" value="LITAF"/>
    <property type="match status" value="1"/>
</dbReference>
<dbReference type="AlphaFoldDB" id="A0A8J8T790"/>
<organism evidence="2 3">
    <name type="scientific">Halteria grandinella</name>
    <dbReference type="NCBI Taxonomy" id="5974"/>
    <lineage>
        <taxon>Eukaryota</taxon>
        <taxon>Sar</taxon>
        <taxon>Alveolata</taxon>
        <taxon>Ciliophora</taxon>
        <taxon>Intramacronucleata</taxon>
        <taxon>Spirotrichea</taxon>
        <taxon>Stichotrichia</taxon>
        <taxon>Sporadotrichida</taxon>
        <taxon>Halteriidae</taxon>
        <taxon>Halteria</taxon>
    </lineage>
</organism>
<keyword evidence="3" id="KW-1185">Reference proteome</keyword>
<proteinExistence type="predicted"/>
<sequence length="226" mass="25194">MNPQSAFLNALKIKNRPGSSQIGTGNLIEGPAKRLTLDENGRIVEADDFNNNVRLPPEIPQLTLKRSLPSLPPPIPVDAKPLPLIPPQTTSKPKKKLHEPFAFKTGSITRQDDFDIDQFGWNYQATNTLQTQEVHDDLKELRLKKLSKGRSDFTNVRIPTIGYCKRCNDNAMTITSLSCTGRQWCYSAILTGIGCLWFTCVPFLVGDCYNVRHNCGKCGKYLGSSL</sequence>
<feature type="domain" description="LITAF" evidence="1">
    <location>
        <begin position="144"/>
        <end position="226"/>
    </location>
</feature>
<protein>
    <recommendedName>
        <fullName evidence="1">LITAF domain-containing protein</fullName>
    </recommendedName>
</protein>
<dbReference type="Pfam" id="PF10601">
    <property type="entry name" value="zf-LITAF-like"/>
    <property type="match status" value="1"/>
</dbReference>
<comment type="caution">
    <text evidence="2">The sequence shown here is derived from an EMBL/GenBank/DDBJ whole genome shotgun (WGS) entry which is preliminary data.</text>
</comment>
<evidence type="ECO:0000313" key="3">
    <source>
        <dbReference type="Proteomes" id="UP000785679"/>
    </source>
</evidence>
<dbReference type="Proteomes" id="UP000785679">
    <property type="component" value="Unassembled WGS sequence"/>
</dbReference>
<reference evidence="2" key="1">
    <citation type="submission" date="2019-06" db="EMBL/GenBank/DDBJ databases">
        <authorList>
            <person name="Zheng W."/>
        </authorList>
    </citation>
    <scope>NUCLEOTIDE SEQUENCE</scope>
    <source>
        <strain evidence="2">QDHG01</strain>
    </source>
</reference>
<dbReference type="InterPro" id="IPR006629">
    <property type="entry name" value="LITAF"/>
</dbReference>